<accession>A0A2G9H6B6</accession>
<reference evidence="3" key="3">
    <citation type="journal article" date="2018" name="Gigascience">
        <title>Genome assembly of the pink ipe (Handroanthus impetiginosus, Bignoniaceae), a highly-valued ecologically keystone neotropical timber forest tree.</title>
        <authorList>
            <person name="Silva-Junior O.B."/>
            <person name="Novaes E."/>
            <person name="Grattapaglia D."/>
            <person name="Collevatti R.G."/>
        </authorList>
    </citation>
    <scope>NUCLEOTIDE SEQUENCE [LARGE SCALE GENOMIC DNA]</scope>
    <source>
        <strain evidence="3">UFG-1</strain>
        <tissue evidence="3">Leaf</tissue>
    </source>
</reference>
<evidence type="ECO:0000256" key="1">
    <source>
        <dbReference type="SAM" id="Phobius"/>
    </source>
</evidence>
<reference evidence="4" key="2">
    <citation type="journal article" date="2018" name="Gigascience">
        <title>Genome assembly of the Pink Ipe (Handroanthus impetiginosus, Bignoniaceae), a highly valued, ecologically keystone Neotropical timber forest tree.</title>
        <authorList>
            <person name="Silva-Junior O.B."/>
            <person name="Grattapaglia D."/>
            <person name="Novaes E."/>
            <person name="Collevatti R.G."/>
        </authorList>
    </citation>
    <scope>NUCLEOTIDE SEQUENCE [LARGE SCALE GENOMIC DNA]</scope>
    <source>
        <strain evidence="4">cv. UFG-1</strain>
    </source>
</reference>
<dbReference type="EMBL" id="NKXS01002555">
    <property type="protein sequence ID" value="PIN13064.1"/>
    <property type="molecule type" value="Genomic_DNA"/>
</dbReference>
<feature type="transmembrane region" description="Helical" evidence="1">
    <location>
        <begin position="6"/>
        <end position="24"/>
    </location>
</feature>
<reference evidence="3" key="1">
    <citation type="submission" date="2017-07" db="EMBL/GenBank/DDBJ databases">
        <authorList>
            <person name="Sun Z.S."/>
            <person name="Albrecht U."/>
            <person name="Echele G."/>
            <person name="Lee C.C."/>
        </authorList>
    </citation>
    <scope>NUCLEOTIDE SEQUENCE</scope>
    <source>
        <strain evidence="3">UFG-1</strain>
        <tissue evidence="3">Leaf</tissue>
    </source>
</reference>
<keyword evidence="1" id="KW-1133">Transmembrane helix</keyword>
<evidence type="ECO:0000313" key="2">
    <source>
        <dbReference type="EMBL" id="PIN06214.1"/>
    </source>
</evidence>
<evidence type="ECO:0000313" key="4">
    <source>
        <dbReference type="Proteomes" id="UP000231279"/>
    </source>
</evidence>
<keyword evidence="4" id="KW-1185">Reference proteome</keyword>
<proteinExistence type="predicted"/>
<dbReference type="EMBL" id="NKXS01004496">
    <property type="protein sequence ID" value="PIN06214.1"/>
    <property type="molecule type" value="Genomic_DNA"/>
</dbReference>
<dbReference type="AlphaFoldDB" id="A0A2G9H6B6"/>
<organism evidence="3 4">
    <name type="scientific">Handroanthus impetiginosus</name>
    <dbReference type="NCBI Taxonomy" id="429701"/>
    <lineage>
        <taxon>Eukaryota</taxon>
        <taxon>Viridiplantae</taxon>
        <taxon>Streptophyta</taxon>
        <taxon>Embryophyta</taxon>
        <taxon>Tracheophyta</taxon>
        <taxon>Spermatophyta</taxon>
        <taxon>Magnoliopsida</taxon>
        <taxon>eudicotyledons</taxon>
        <taxon>Gunneridae</taxon>
        <taxon>Pentapetalae</taxon>
        <taxon>asterids</taxon>
        <taxon>lamiids</taxon>
        <taxon>Lamiales</taxon>
        <taxon>Bignoniaceae</taxon>
        <taxon>Crescentiina</taxon>
        <taxon>Tabebuia alliance</taxon>
        <taxon>Handroanthus</taxon>
    </lineage>
</organism>
<comment type="caution">
    <text evidence="3">The sequence shown here is derived from an EMBL/GenBank/DDBJ whole genome shotgun (WGS) entry which is preliminary data.</text>
</comment>
<dbReference type="PANTHER" id="PTHR38396">
    <property type="entry name" value="TRANSMEMBRANE PROTEIN"/>
    <property type="match status" value="1"/>
</dbReference>
<keyword evidence="1" id="KW-0472">Membrane</keyword>
<dbReference type="Proteomes" id="UP000231279">
    <property type="component" value="Unassembled WGS sequence"/>
</dbReference>
<dbReference type="PANTHER" id="PTHR38396:SF1">
    <property type="entry name" value="TRANSMEMBRANE PROTEIN"/>
    <property type="match status" value="1"/>
</dbReference>
<protein>
    <submittedName>
        <fullName evidence="3">Uncharacterized protein</fullName>
    </submittedName>
</protein>
<evidence type="ECO:0000313" key="3">
    <source>
        <dbReference type="EMBL" id="PIN13064.1"/>
    </source>
</evidence>
<keyword evidence="1" id="KW-0812">Transmembrane</keyword>
<name>A0A2G9H6B6_9LAMI</name>
<gene>
    <name evidence="3" type="ORF">CDL12_14310</name>
    <name evidence="2" type="ORF">CDL12_21235</name>
</gene>
<dbReference type="OrthoDB" id="1304015at2759"/>
<sequence>MSSRTYVVILFFWALLTIVTPMLVRLSASANLYATFDGERKEGMNKLSLPRRALIAEIVSPAPSPSPAPAPAPSPISVVEVVFSDKLKN</sequence>